<dbReference type="OrthoDB" id="2135235at2"/>
<keyword evidence="2" id="KW-1185">Reference proteome</keyword>
<protein>
    <submittedName>
        <fullName evidence="1">Uncharacterized protein</fullName>
    </submittedName>
</protein>
<dbReference type="InterPro" id="IPR036270">
    <property type="entry name" value="UPF0358_sf"/>
</dbReference>
<organism evidence="1 2">
    <name type="scientific">Dellaglioa algida DSM 15638</name>
    <dbReference type="NCBI Taxonomy" id="1423719"/>
    <lineage>
        <taxon>Bacteria</taxon>
        <taxon>Bacillati</taxon>
        <taxon>Bacillota</taxon>
        <taxon>Bacilli</taxon>
        <taxon>Lactobacillales</taxon>
        <taxon>Lactobacillaceae</taxon>
        <taxon>Dellaglioa</taxon>
    </lineage>
</organism>
<name>A0A0R1HLB6_9LACO</name>
<dbReference type="PATRIC" id="fig|1423719.4.peg.844"/>
<dbReference type="Gene3D" id="1.10.287.750">
    <property type="entry name" value="SO2669-like"/>
    <property type="match status" value="1"/>
</dbReference>
<comment type="caution">
    <text evidence="1">The sequence shown here is derived from an EMBL/GenBank/DDBJ whole genome shotgun (WGS) entry which is preliminary data.</text>
</comment>
<dbReference type="SUPFAM" id="SSF140404">
    <property type="entry name" value="EF2458-like"/>
    <property type="match status" value="1"/>
</dbReference>
<dbReference type="InterPro" id="IPR009983">
    <property type="entry name" value="UPF0358"/>
</dbReference>
<reference evidence="1 2" key="1">
    <citation type="journal article" date="2015" name="Genome Announc.">
        <title>Expanding the biotechnology potential of lactobacilli through comparative genomics of 213 strains and associated genera.</title>
        <authorList>
            <person name="Sun Z."/>
            <person name="Harris H.M."/>
            <person name="McCann A."/>
            <person name="Guo C."/>
            <person name="Argimon S."/>
            <person name="Zhang W."/>
            <person name="Yang X."/>
            <person name="Jeffery I.B."/>
            <person name="Cooney J.C."/>
            <person name="Kagawa T.F."/>
            <person name="Liu W."/>
            <person name="Song Y."/>
            <person name="Salvetti E."/>
            <person name="Wrobel A."/>
            <person name="Rasinkangas P."/>
            <person name="Parkhill J."/>
            <person name="Rea M.C."/>
            <person name="O'Sullivan O."/>
            <person name="Ritari J."/>
            <person name="Douillard F.P."/>
            <person name="Paul Ross R."/>
            <person name="Yang R."/>
            <person name="Briner A.E."/>
            <person name="Felis G.E."/>
            <person name="de Vos W.M."/>
            <person name="Barrangou R."/>
            <person name="Klaenhammer T.R."/>
            <person name="Caufield P.W."/>
            <person name="Cui Y."/>
            <person name="Zhang H."/>
            <person name="O'Toole P.W."/>
        </authorList>
    </citation>
    <scope>NUCLEOTIDE SEQUENCE [LARGE SCALE GENOMIC DNA]</scope>
    <source>
        <strain evidence="1 2">DSM 15638</strain>
    </source>
</reference>
<dbReference type="GeneID" id="83548399"/>
<accession>A0A0R1HLB6</accession>
<dbReference type="AlphaFoldDB" id="A0A0R1HLB6"/>
<dbReference type="STRING" id="1423719.FC66_GL000832"/>
<evidence type="ECO:0000313" key="2">
    <source>
        <dbReference type="Proteomes" id="UP000051450"/>
    </source>
</evidence>
<sequence length="88" mass="9985">MINNISKEDAMAILKEDAVKIKNLVNKQRDTLCLLSCPAFEEVVDTQLFGFSREVNFVVRCALIEEKAGKKLIEDLESDLNGHFHAEF</sequence>
<dbReference type="Proteomes" id="UP000051450">
    <property type="component" value="Unassembled WGS sequence"/>
</dbReference>
<gene>
    <name evidence="1" type="ORF">FC66_GL000832</name>
</gene>
<proteinExistence type="predicted"/>
<dbReference type="RefSeq" id="WP_057973899.1">
    <property type="nucleotide sequence ID" value="NZ_AZDI01000002.1"/>
</dbReference>
<dbReference type="EMBL" id="AZDI01000002">
    <property type="protein sequence ID" value="KRK46329.1"/>
    <property type="molecule type" value="Genomic_DNA"/>
</dbReference>
<dbReference type="Pfam" id="PF07408">
    <property type="entry name" value="DUF1507"/>
    <property type="match status" value="1"/>
</dbReference>
<evidence type="ECO:0000313" key="1">
    <source>
        <dbReference type="EMBL" id="KRK46329.1"/>
    </source>
</evidence>